<keyword evidence="2" id="KW-1185">Reference proteome</keyword>
<dbReference type="OrthoDB" id="10653772at2759"/>
<reference evidence="1" key="1">
    <citation type="journal article" date="2020" name="bioRxiv">
        <title>Comparative genomics of Chlamydomonas.</title>
        <authorList>
            <person name="Craig R.J."/>
            <person name="Hasan A.R."/>
            <person name="Ness R.W."/>
            <person name="Keightley P.D."/>
        </authorList>
    </citation>
    <scope>NUCLEOTIDE SEQUENCE</scope>
    <source>
        <strain evidence="1">SAG 7.73</strain>
    </source>
</reference>
<dbReference type="Proteomes" id="UP000650467">
    <property type="component" value="Unassembled WGS sequence"/>
</dbReference>
<name>A0A835STM1_CHLIN</name>
<accession>A0A835STM1</accession>
<gene>
    <name evidence="1" type="ORF">HXX76_008624</name>
</gene>
<comment type="caution">
    <text evidence="1">The sequence shown here is derived from an EMBL/GenBank/DDBJ whole genome shotgun (WGS) entry which is preliminary data.</text>
</comment>
<sequence>MPVTDFSCRMHGGAEAEQLQQSCSGAHTPSAAYGASASGCCATGSGAADDSSWALMLHSSTAADPSTCHDYGGSSAQCAGLGSASLTAGEARVVRPPAAAAAAAPACKRAEAAGAGFWAAAARAFELVHVQTLNLQELAQLEEAATLVMDSAFLSRLPPLPAAPATPAPCPPSPRPTAVFAEEAAPRAGGSSGSSYWNGHATASGPQLRSDLHLLWEDQQDSSGSATELPQLWPGLRLPDVTAADGWNSSSCDIHHRSLIPPCTATGRRYGAPSRVLHACGGAAAYITAASGGGDGFDAQQQQQQQQQPMAFLSPPESRVAGLLLLPHGGPDPQPWQQYMRAHAEACGLRHAGDGGDDNDSACCSFRHGHQYCVGEEVLLVVDVEEEEAGSLLRAGGSSVFSYAGCEAEESCGGLANYGGDEDWAATAVAMDWSGGRLARRLAGLRATASGVAPRAAEWVPAPELQQPAGLLGHGGEDDTCACGGDSPEVSLPPVAELVGLRRPQARPAGRLLRFLDAAAPSSGQ</sequence>
<evidence type="ECO:0000313" key="1">
    <source>
        <dbReference type="EMBL" id="KAG2432893.1"/>
    </source>
</evidence>
<proteinExistence type="predicted"/>
<dbReference type="EMBL" id="JAEHOC010000020">
    <property type="protein sequence ID" value="KAG2432893.1"/>
    <property type="molecule type" value="Genomic_DNA"/>
</dbReference>
<dbReference type="AlphaFoldDB" id="A0A835STM1"/>
<organism evidence="1 2">
    <name type="scientific">Chlamydomonas incerta</name>
    <dbReference type="NCBI Taxonomy" id="51695"/>
    <lineage>
        <taxon>Eukaryota</taxon>
        <taxon>Viridiplantae</taxon>
        <taxon>Chlorophyta</taxon>
        <taxon>core chlorophytes</taxon>
        <taxon>Chlorophyceae</taxon>
        <taxon>CS clade</taxon>
        <taxon>Chlamydomonadales</taxon>
        <taxon>Chlamydomonadaceae</taxon>
        <taxon>Chlamydomonas</taxon>
    </lineage>
</organism>
<protein>
    <submittedName>
        <fullName evidence="1">Uncharacterized protein</fullName>
    </submittedName>
</protein>
<evidence type="ECO:0000313" key="2">
    <source>
        <dbReference type="Proteomes" id="UP000650467"/>
    </source>
</evidence>